<keyword evidence="1" id="KW-0812">Transmembrane</keyword>
<feature type="transmembrane region" description="Helical" evidence="1">
    <location>
        <begin position="184"/>
        <end position="205"/>
    </location>
</feature>
<feature type="transmembrane region" description="Helical" evidence="1">
    <location>
        <begin position="220"/>
        <end position="243"/>
    </location>
</feature>
<accession>A0A2K9Z307</accession>
<evidence type="ECO:0000313" key="2">
    <source>
        <dbReference type="EMBL" id="AUW42649.1"/>
    </source>
</evidence>
<dbReference type="Proteomes" id="UP000238523">
    <property type="component" value="Chromosome"/>
</dbReference>
<dbReference type="Pfam" id="PF09490">
    <property type="entry name" value="CbtA"/>
    <property type="match status" value="1"/>
</dbReference>
<name>A0A2K9Z307_RHILE</name>
<keyword evidence="1" id="KW-0472">Membrane</keyword>
<evidence type="ECO:0000313" key="3">
    <source>
        <dbReference type="Proteomes" id="UP000238523"/>
    </source>
</evidence>
<feature type="transmembrane region" description="Helical" evidence="1">
    <location>
        <begin position="152"/>
        <end position="172"/>
    </location>
</feature>
<organism evidence="2 3">
    <name type="scientific">Rhizobium leguminosarum</name>
    <dbReference type="NCBI Taxonomy" id="384"/>
    <lineage>
        <taxon>Bacteria</taxon>
        <taxon>Pseudomonadati</taxon>
        <taxon>Pseudomonadota</taxon>
        <taxon>Alphaproteobacteria</taxon>
        <taxon>Hyphomicrobiales</taxon>
        <taxon>Rhizobiaceae</taxon>
        <taxon>Rhizobium/Agrobacterium group</taxon>
        <taxon>Rhizobium</taxon>
    </lineage>
</organism>
<dbReference type="EMBL" id="CP025012">
    <property type="protein sequence ID" value="AUW42649.1"/>
    <property type="molecule type" value="Genomic_DNA"/>
</dbReference>
<proteinExistence type="predicted"/>
<evidence type="ECO:0000256" key="1">
    <source>
        <dbReference type="SAM" id="Phobius"/>
    </source>
</evidence>
<feature type="transmembrane region" description="Helical" evidence="1">
    <location>
        <begin position="21"/>
        <end position="40"/>
    </location>
</feature>
<gene>
    <name evidence="2" type="ORF">CUJ84_Chr002289</name>
</gene>
<reference evidence="2 3" key="1">
    <citation type="submission" date="2017-11" db="EMBL/GenBank/DDBJ databases">
        <title>Complete genome of Rhizobium leguminosarum Norway, an ineffective micro-symbiont.</title>
        <authorList>
            <person name="Hoffrichter A."/>
            <person name="Liang J."/>
            <person name="Brachmann A."/>
            <person name="Marin M."/>
        </authorList>
    </citation>
    <scope>NUCLEOTIDE SEQUENCE [LARGE SCALE GENOMIC DNA]</scope>
    <source>
        <strain evidence="2 3">Norway</strain>
    </source>
</reference>
<feature type="transmembrane region" description="Helical" evidence="1">
    <location>
        <begin position="80"/>
        <end position="102"/>
    </location>
</feature>
<dbReference type="InterPro" id="IPR012666">
    <property type="entry name" value="CbtA_put"/>
</dbReference>
<sequence>MTAGICSAFRATEDNVMVQRLLLAGMLSGLIVALFAFSFARVYAEPTIERAIALEEDVAQDHASPEEGTVSRSTQRNAGLLTGLASYCAALGGILAIGLASVHGRLSARPRSAVWMLALTGYVALVLVPQLKYPASPPGVGSAETIGVRTELYFVMIMASAMCMAASAWIAYRTRLRMGPATAVSIGIGMFVALASLLMTMMPAISETPHDFPRGLLFEFHVYAALVQLIVWAGLGLLFGQAAEHVVERDRRMEGVARHGIPNA</sequence>
<dbReference type="AlphaFoldDB" id="A0A2K9Z307"/>
<feature type="transmembrane region" description="Helical" evidence="1">
    <location>
        <begin position="114"/>
        <end position="132"/>
    </location>
</feature>
<keyword evidence="1" id="KW-1133">Transmembrane helix</keyword>
<protein>
    <submittedName>
        <fullName evidence="2">Uncharacterized protein</fullName>
    </submittedName>
</protein>